<feature type="domain" description="HTH tetR-type" evidence="5">
    <location>
        <begin position="5"/>
        <end position="65"/>
    </location>
</feature>
<dbReference type="Pfam" id="PF00440">
    <property type="entry name" value="TetR_N"/>
    <property type="match status" value="1"/>
</dbReference>
<proteinExistence type="predicted"/>
<dbReference type="RefSeq" id="WP_047764383.1">
    <property type="nucleotide sequence ID" value="NZ_LAQL01000007.1"/>
</dbReference>
<evidence type="ECO:0000313" key="6">
    <source>
        <dbReference type="EMBL" id="KLN60418.1"/>
    </source>
</evidence>
<organism evidence="6 7">
    <name type="scientific">Kiloniella spongiae</name>
    <dbReference type="NCBI Taxonomy" id="1489064"/>
    <lineage>
        <taxon>Bacteria</taxon>
        <taxon>Pseudomonadati</taxon>
        <taxon>Pseudomonadota</taxon>
        <taxon>Alphaproteobacteria</taxon>
        <taxon>Rhodospirillales</taxon>
        <taxon>Kiloniellaceae</taxon>
        <taxon>Kiloniella</taxon>
    </lineage>
</organism>
<dbReference type="PANTHER" id="PTHR30055">
    <property type="entry name" value="HTH-TYPE TRANSCRIPTIONAL REGULATOR RUTR"/>
    <property type="match status" value="1"/>
</dbReference>
<dbReference type="Proteomes" id="UP000035444">
    <property type="component" value="Unassembled WGS sequence"/>
</dbReference>
<accession>A0A0H2MDJ2</accession>
<name>A0A0H2MDJ2_9PROT</name>
<reference evidence="6 7" key="1">
    <citation type="submission" date="2015-03" db="EMBL/GenBank/DDBJ databases">
        <title>Genome Sequence of Kiloniella spongiae MEBiC09566, isolated from a marine sponge.</title>
        <authorList>
            <person name="Shao Z."/>
            <person name="Wang L."/>
            <person name="Li X."/>
        </authorList>
    </citation>
    <scope>NUCLEOTIDE SEQUENCE [LARGE SCALE GENOMIC DNA]</scope>
    <source>
        <strain evidence="6 7">MEBiC09566</strain>
    </source>
</reference>
<dbReference type="SUPFAM" id="SSF48498">
    <property type="entry name" value="Tetracyclin repressor-like, C-terminal domain"/>
    <property type="match status" value="1"/>
</dbReference>
<dbReference type="GO" id="GO:0000976">
    <property type="term" value="F:transcription cis-regulatory region binding"/>
    <property type="evidence" value="ECO:0007669"/>
    <property type="project" value="TreeGrafter"/>
</dbReference>
<dbReference type="OrthoDB" id="9803547at2"/>
<comment type="caution">
    <text evidence="6">The sequence shown here is derived from an EMBL/GenBank/DDBJ whole genome shotgun (WGS) entry which is preliminary data.</text>
</comment>
<keyword evidence="2 4" id="KW-0238">DNA-binding</keyword>
<dbReference type="InterPro" id="IPR009057">
    <property type="entry name" value="Homeodomain-like_sf"/>
</dbReference>
<sequence>MRDGTATKNKINRVAMELFAEQGVTETTTKDIASGAGIAEGTIYRHYKSKDELVKKLFLSLYEEQGNYLRDIAASEKDPKQKIADMIARFCQLFAEDKALFTFLLLTQHGQLKEVPDDMVTPVVVLRDMIAQGQGIGIIKQGDPDLMAAMVLGVVVQPAVFHVYGRLTQDYKSFTQDLTEAAWGVLGLT</sequence>
<dbReference type="SUPFAM" id="SSF46689">
    <property type="entry name" value="Homeodomain-like"/>
    <property type="match status" value="1"/>
</dbReference>
<evidence type="ECO:0000256" key="1">
    <source>
        <dbReference type="ARBA" id="ARBA00023015"/>
    </source>
</evidence>
<gene>
    <name evidence="6" type="ORF">WH96_11775</name>
</gene>
<evidence type="ECO:0000256" key="3">
    <source>
        <dbReference type="ARBA" id="ARBA00023163"/>
    </source>
</evidence>
<dbReference type="InterPro" id="IPR001647">
    <property type="entry name" value="HTH_TetR"/>
</dbReference>
<dbReference type="PATRIC" id="fig|1489064.4.peg.3674"/>
<dbReference type="STRING" id="1489064.WH96_11775"/>
<evidence type="ECO:0000259" key="5">
    <source>
        <dbReference type="PROSITE" id="PS50977"/>
    </source>
</evidence>
<keyword evidence="3" id="KW-0804">Transcription</keyword>
<feature type="DNA-binding region" description="H-T-H motif" evidence="4">
    <location>
        <begin position="28"/>
        <end position="47"/>
    </location>
</feature>
<dbReference type="PROSITE" id="PS50977">
    <property type="entry name" value="HTH_TETR_2"/>
    <property type="match status" value="1"/>
</dbReference>
<dbReference type="AlphaFoldDB" id="A0A0H2MDJ2"/>
<dbReference type="InterPro" id="IPR050109">
    <property type="entry name" value="HTH-type_TetR-like_transc_reg"/>
</dbReference>
<dbReference type="GO" id="GO:0003700">
    <property type="term" value="F:DNA-binding transcription factor activity"/>
    <property type="evidence" value="ECO:0007669"/>
    <property type="project" value="TreeGrafter"/>
</dbReference>
<dbReference type="PANTHER" id="PTHR30055:SF234">
    <property type="entry name" value="HTH-TYPE TRANSCRIPTIONAL REGULATOR BETI"/>
    <property type="match status" value="1"/>
</dbReference>
<protein>
    <recommendedName>
        <fullName evidence="5">HTH tetR-type domain-containing protein</fullName>
    </recommendedName>
</protein>
<evidence type="ECO:0000256" key="4">
    <source>
        <dbReference type="PROSITE-ProRule" id="PRU00335"/>
    </source>
</evidence>
<keyword evidence="1" id="KW-0805">Transcription regulation</keyword>
<evidence type="ECO:0000313" key="7">
    <source>
        <dbReference type="Proteomes" id="UP000035444"/>
    </source>
</evidence>
<dbReference type="Gene3D" id="1.10.357.10">
    <property type="entry name" value="Tetracycline Repressor, domain 2"/>
    <property type="match status" value="1"/>
</dbReference>
<dbReference type="InterPro" id="IPR036271">
    <property type="entry name" value="Tet_transcr_reg_TetR-rel_C_sf"/>
</dbReference>
<dbReference type="PRINTS" id="PR00455">
    <property type="entry name" value="HTHTETR"/>
</dbReference>
<dbReference type="EMBL" id="LAQL01000007">
    <property type="protein sequence ID" value="KLN60418.1"/>
    <property type="molecule type" value="Genomic_DNA"/>
</dbReference>
<keyword evidence="7" id="KW-1185">Reference proteome</keyword>
<evidence type="ECO:0000256" key="2">
    <source>
        <dbReference type="ARBA" id="ARBA00023125"/>
    </source>
</evidence>